<dbReference type="PANTHER" id="PTHR12215:SF10">
    <property type="entry name" value="L-AMINOADIPATE-SEMIALDEHYDE DEHYDROGENASE-PHOSPHOPANTETHEINYL TRANSFERASE"/>
    <property type="match status" value="1"/>
</dbReference>
<dbReference type="GO" id="GO:0008897">
    <property type="term" value="F:holo-[acyl-carrier-protein] synthase activity"/>
    <property type="evidence" value="ECO:0007669"/>
    <property type="project" value="InterPro"/>
</dbReference>
<dbReference type="GO" id="GO:0000287">
    <property type="term" value="F:magnesium ion binding"/>
    <property type="evidence" value="ECO:0007669"/>
    <property type="project" value="InterPro"/>
</dbReference>
<dbReference type="Gene3D" id="3.90.470.20">
    <property type="entry name" value="4'-phosphopantetheinyl transferase domain"/>
    <property type="match status" value="2"/>
</dbReference>
<dbReference type="PANTHER" id="PTHR12215">
    <property type="entry name" value="PHOSPHOPANTETHEINE TRANSFERASE"/>
    <property type="match status" value="1"/>
</dbReference>
<evidence type="ECO:0000313" key="5">
    <source>
        <dbReference type="EMBL" id="QMW01405.1"/>
    </source>
</evidence>
<keyword evidence="2 5" id="KW-0808">Transferase</keyword>
<sequence length="208" mass="23917">MNYELIIKEQEEITPDLTLLDDSELDRYQRLISPQKKLSFLTGQTVLKQVLANCLGISPASISFALTPMGKPYLPALAETTMPFFNLSHSEGHYLIGLSSCPIGVDIELPKAIDLTNVRHFLTPHEYEQIKVFPKSLHSSIFYRLFTTKEAFLKATDKWWALDTVRFQLENHHWALTSPGESFQFYQRDYKGHYIAVCLDMTVITTQR</sequence>
<dbReference type="Pfam" id="PF01648">
    <property type="entry name" value="ACPS"/>
    <property type="match status" value="1"/>
</dbReference>
<dbReference type="KEGG" id="sfol:H3H32_26095"/>
<dbReference type="InterPro" id="IPR037143">
    <property type="entry name" value="4-PPantetheinyl_Trfase_dom_sf"/>
</dbReference>
<dbReference type="EMBL" id="CP059732">
    <property type="protein sequence ID" value="QMW01405.1"/>
    <property type="molecule type" value="Genomic_DNA"/>
</dbReference>
<dbReference type="Proteomes" id="UP000515369">
    <property type="component" value="Chromosome"/>
</dbReference>
<gene>
    <name evidence="5" type="ORF">H3H32_26095</name>
</gene>
<evidence type="ECO:0000259" key="3">
    <source>
        <dbReference type="Pfam" id="PF01648"/>
    </source>
</evidence>
<keyword evidence="6" id="KW-1185">Reference proteome</keyword>
<proteinExistence type="inferred from homology"/>
<evidence type="ECO:0000256" key="2">
    <source>
        <dbReference type="ARBA" id="ARBA00022679"/>
    </source>
</evidence>
<organism evidence="5 6">
    <name type="scientific">Spirosoma foliorum</name>
    <dbReference type="NCBI Taxonomy" id="2710596"/>
    <lineage>
        <taxon>Bacteria</taxon>
        <taxon>Pseudomonadati</taxon>
        <taxon>Bacteroidota</taxon>
        <taxon>Cytophagia</taxon>
        <taxon>Cytophagales</taxon>
        <taxon>Cytophagaceae</taxon>
        <taxon>Spirosoma</taxon>
    </lineage>
</organism>
<evidence type="ECO:0000256" key="1">
    <source>
        <dbReference type="ARBA" id="ARBA00010990"/>
    </source>
</evidence>
<accession>A0A7G5GRB3</accession>
<evidence type="ECO:0000259" key="4">
    <source>
        <dbReference type="Pfam" id="PF22624"/>
    </source>
</evidence>
<dbReference type="AlphaFoldDB" id="A0A7G5GRB3"/>
<dbReference type="GO" id="GO:0019878">
    <property type="term" value="P:lysine biosynthetic process via aminoadipic acid"/>
    <property type="evidence" value="ECO:0007669"/>
    <property type="project" value="TreeGrafter"/>
</dbReference>
<dbReference type="GO" id="GO:0005829">
    <property type="term" value="C:cytosol"/>
    <property type="evidence" value="ECO:0007669"/>
    <property type="project" value="TreeGrafter"/>
</dbReference>
<comment type="similarity">
    <text evidence="1">Belongs to the P-Pant transferase superfamily. Gsp/Sfp/HetI/AcpT family.</text>
</comment>
<dbReference type="SUPFAM" id="SSF56214">
    <property type="entry name" value="4'-phosphopantetheinyl transferase"/>
    <property type="match status" value="2"/>
</dbReference>
<name>A0A7G5GRB3_9BACT</name>
<evidence type="ECO:0000313" key="6">
    <source>
        <dbReference type="Proteomes" id="UP000515369"/>
    </source>
</evidence>
<dbReference type="InterPro" id="IPR050559">
    <property type="entry name" value="P-Pant_transferase_sf"/>
</dbReference>
<dbReference type="RefSeq" id="WP_182458687.1">
    <property type="nucleotide sequence ID" value="NZ_CP059732.1"/>
</dbReference>
<dbReference type="InterPro" id="IPR008278">
    <property type="entry name" value="4-PPantetheinyl_Trfase_dom"/>
</dbReference>
<feature type="domain" description="4'-phosphopantetheinyl transferase" evidence="3">
    <location>
        <begin position="102"/>
        <end position="179"/>
    </location>
</feature>
<protein>
    <submittedName>
        <fullName evidence="5">4'-phosphopantetheinyl transferase superfamily protein</fullName>
    </submittedName>
</protein>
<feature type="domain" description="4'-phosphopantetheinyl transferase N-terminal" evidence="4">
    <location>
        <begin position="12"/>
        <end position="96"/>
    </location>
</feature>
<reference evidence="5 6" key="1">
    <citation type="submission" date="2020-07" db="EMBL/GenBank/DDBJ databases">
        <title>Spirosoma foliorum sp. nov., isolated from the leaves on the Nejang mountain Korea, Republic of.</title>
        <authorList>
            <person name="Ho H."/>
            <person name="Lee Y.-J."/>
            <person name="Nurcahyanto D.-A."/>
            <person name="Kim S.-G."/>
        </authorList>
    </citation>
    <scope>NUCLEOTIDE SEQUENCE [LARGE SCALE GENOMIC DNA]</scope>
    <source>
        <strain evidence="5 6">PL0136</strain>
    </source>
</reference>
<dbReference type="InterPro" id="IPR055066">
    <property type="entry name" value="AASDHPPT_N"/>
</dbReference>
<dbReference type="Pfam" id="PF22624">
    <property type="entry name" value="AASDHPPT_N"/>
    <property type="match status" value="1"/>
</dbReference>